<feature type="compositionally biased region" description="Low complexity" evidence="2">
    <location>
        <begin position="568"/>
        <end position="579"/>
    </location>
</feature>
<dbReference type="RefSeq" id="WP_336577254.1">
    <property type="nucleotide sequence ID" value="NZ_NGLE02000002.1"/>
</dbReference>
<name>A0ABU8IJC2_9ENTE</name>
<evidence type="ECO:0000256" key="1">
    <source>
        <dbReference type="SAM" id="Coils"/>
    </source>
</evidence>
<feature type="compositionally biased region" description="Polar residues" evidence="2">
    <location>
        <begin position="594"/>
        <end position="603"/>
    </location>
</feature>
<sequence>MKKRTVVIGLLVCLIVFFGLGVTLAVADGIKIETISDLISSRYPLENYRSYSLSKSGFLSLMTGGPYVQALAGMGNFLFEVTKFIWEFFDYAVKELYTMNLLDKLNDIIGSLTGNMWENFKTNYVGLILIFSILYIGRTFILESPKTAVLQFAKIFLVLIVSGIWFPRSNEYMSRMNDYSFLIQAEIISVAGQSDETSALSPTTEKDGHAVVDAKTSNERATNVIRNELFKQVVYNPFLLLNYRTTEKDKINDLYKDIKNEDIPKGNDGEYLLSKDFGNLDDDTKIKRMEELSETNKTLTSDSVEYKLIISLISVAGVFLYGIPITVISGLNLILQLLAVVYSYILPIIALISLIPKYNNALLSNLMNIAKIFMGKGFIGLLVLLFSLVNLTIDLLIPPSDVISAVMNTFVKGIIYWLAWKYKDKIVRAVVNALTQRNGSNNFNFDMKQFNEGMNDFANGEMTPSLDLAKNVDDMQDLAIDVGLNAATSGMYGAASEVADASEVVGDIEDQEVPAQGNNENEVEGEFTEIPDGEMTTIPNDSTIGVEDIDVGIPEVGDLGLDVVTSAEDGTTGEEGVTGDAHRRDQSQADDGQPGSSQTSGNTDPAQLIAQQIQILHSQPINQTFNHQENNQEANIENNMNNYRIEKHTHKNEFQQKLRVLRSA</sequence>
<feature type="transmembrane region" description="Helical" evidence="3">
    <location>
        <begin position="124"/>
        <end position="142"/>
    </location>
</feature>
<feature type="transmembrane region" description="Helical" evidence="3">
    <location>
        <begin position="377"/>
        <end position="397"/>
    </location>
</feature>
<feature type="transmembrane region" description="Helical" evidence="3">
    <location>
        <begin position="308"/>
        <end position="327"/>
    </location>
</feature>
<keyword evidence="1" id="KW-0175">Coiled coil</keyword>
<feature type="coiled-coil region" evidence="1">
    <location>
        <begin position="626"/>
        <end position="653"/>
    </location>
</feature>
<dbReference type="EMBL" id="NGLE02000002">
    <property type="protein sequence ID" value="MEI5995634.1"/>
    <property type="molecule type" value="Genomic_DNA"/>
</dbReference>
<keyword evidence="3" id="KW-0472">Membrane</keyword>
<dbReference type="NCBIfam" id="NF046089">
    <property type="entry name" value="CD3337_EF1877"/>
    <property type="match status" value="1"/>
</dbReference>
<evidence type="ECO:0000313" key="4">
    <source>
        <dbReference type="EMBL" id="MEI5995634.1"/>
    </source>
</evidence>
<organism evidence="4 5">
    <name type="scientific">Candidatus Enterococcus mansonii</name>
    <dbReference type="NCBI Taxonomy" id="1834181"/>
    <lineage>
        <taxon>Bacteria</taxon>
        <taxon>Bacillati</taxon>
        <taxon>Bacillota</taxon>
        <taxon>Bacilli</taxon>
        <taxon>Lactobacillales</taxon>
        <taxon>Enterococcaceae</taxon>
        <taxon>Enterococcus</taxon>
    </lineage>
</organism>
<keyword evidence="3" id="KW-0812">Transmembrane</keyword>
<feature type="transmembrane region" description="Helical" evidence="3">
    <location>
        <begin position="148"/>
        <end position="166"/>
    </location>
</feature>
<feature type="region of interest" description="Disordered" evidence="2">
    <location>
        <begin position="567"/>
        <end position="603"/>
    </location>
</feature>
<evidence type="ECO:0000313" key="5">
    <source>
        <dbReference type="Proteomes" id="UP000195139"/>
    </source>
</evidence>
<evidence type="ECO:0000256" key="2">
    <source>
        <dbReference type="SAM" id="MobiDB-lite"/>
    </source>
</evidence>
<dbReference type="InterPro" id="IPR058112">
    <property type="entry name" value="CD3337_EF1877-like"/>
</dbReference>
<feature type="transmembrane region" description="Helical" evidence="3">
    <location>
        <begin position="58"/>
        <end position="79"/>
    </location>
</feature>
<gene>
    <name evidence="4" type="ORF">A5880_003225</name>
</gene>
<keyword evidence="5" id="KW-1185">Reference proteome</keyword>
<feature type="transmembrane region" description="Helical" evidence="3">
    <location>
        <begin position="333"/>
        <end position="356"/>
    </location>
</feature>
<evidence type="ECO:0000256" key="3">
    <source>
        <dbReference type="SAM" id="Phobius"/>
    </source>
</evidence>
<protein>
    <submittedName>
        <fullName evidence="4">Uncharacterized protein</fullName>
    </submittedName>
</protein>
<accession>A0ABU8IJC2</accession>
<keyword evidence="3" id="KW-1133">Transmembrane helix</keyword>
<comment type="caution">
    <text evidence="4">The sequence shown here is derived from an EMBL/GenBank/DDBJ whole genome shotgun (WGS) entry which is preliminary data.</text>
</comment>
<feature type="transmembrane region" description="Helical" evidence="3">
    <location>
        <begin position="403"/>
        <end position="420"/>
    </location>
</feature>
<reference evidence="4" key="1">
    <citation type="submission" date="2018-07" db="EMBL/GenBank/DDBJ databases">
        <title>The Genome Sequence of Enterococcus sp. DIV0659b.</title>
        <authorList>
            <consortium name="The Broad Institute Genomics Platform"/>
            <consortium name="The Broad Institute Genomic Center for Infectious Diseases"/>
            <person name="Earl A."/>
            <person name="Manson A."/>
            <person name="Schwartman J."/>
            <person name="Gilmore M."/>
            <person name="Abouelleil A."/>
            <person name="Cao P."/>
            <person name="Chapman S."/>
            <person name="Cusick C."/>
            <person name="Shea T."/>
            <person name="Young S."/>
            <person name="Neafsey D."/>
            <person name="Nusbaum C."/>
            <person name="Birren B."/>
        </authorList>
    </citation>
    <scope>NUCLEOTIDE SEQUENCE [LARGE SCALE GENOMIC DNA]</scope>
    <source>
        <strain evidence="4">4G2_DIV0659</strain>
    </source>
</reference>
<dbReference type="Proteomes" id="UP000195139">
    <property type="component" value="Unassembled WGS sequence"/>
</dbReference>
<proteinExistence type="predicted"/>